<feature type="domain" description="O-methyltransferase dimerisation" evidence="7">
    <location>
        <begin position="26"/>
        <end position="97"/>
    </location>
</feature>
<proteinExistence type="predicted"/>
<dbReference type="InterPro" id="IPR036390">
    <property type="entry name" value="WH_DNA-bd_sf"/>
</dbReference>
<dbReference type="Pfam" id="PF08100">
    <property type="entry name" value="Dimerisation"/>
    <property type="match status" value="1"/>
</dbReference>
<dbReference type="Pfam" id="PF00891">
    <property type="entry name" value="Methyltransf_2"/>
    <property type="match status" value="1"/>
</dbReference>
<accession>A0ABD5EBA7</accession>
<dbReference type="GO" id="GO:0032259">
    <property type="term" value="P:methylation"/>
    <property type="evidence" value="ECO:0007669"/>
    <property type="project" value="UniProtKB-KW"/>
</dbReference>
<dbReference type="Gene3D" id="3.40.50.150">
    <property type="entry name" value="Vaccinia Virus protein VP39"/>
    <property type="match status" value="1"/>
</dbReference>
<dbReference type="PIRSF" id="PIRSF005739">
    <property type="entry name" value="O-mtase"/>
    <property type="match status" value="1"/>
</dbReference>
<evidence type="ECO:0000313" key="9">
    <source>
        <dbReference type="Proteomes" id="UP001183607"/>
    </source>
</evidence>
<dbReference type="SUPFAM" id="SSF46785">
    <property type="entry name" value="Winged helix' DNA-binding domain"/>
    <property type="match status" value="1"/>
</dbReference>
<dbReference type="PANTHER" id="PTHR43712:SF2">
    <property type="entry name" value="O-METHYLTRANSFERASE CICE"/>
    <property type="match status" value="1"/>
</dbReference>
<feature type="region of interest" description="Disordered" evidence="5">
    <location>
        <begin position="1"/>
        <end position="20"/>
    </location>
</feature>
<sequence>MTLYQRPLTPAGSPEAAPDETGRMFQMITGYWATQIARTAAELRLAEHLGQGPRTAAELARAAALDPAATRRFLRGCDALGLVTTEDGERYAATPLLDTLRADRPGSLRDLALWGGMTSHWQPWGLLPDAVRTGRAQSEAVFGEDLFTYFAAHEEEGTRFAAAMSAMTRGVADDLADVITLRGDETVMDVGGAAGAFVQTLMARHPALRGAVLELPHLAKAAEESTAAAGLSERFTFVAGDFLDVVPPADVYLLKYVLHDWDDETAVRILRNCRAGLRPGGRVLVTELVIDPEESRGLPPLMDLNMLTLSNGGRERERAEFAELFEAAGLRLVGVTPSASLVSVVEGVAA</sequence>
<dbReference type="Gene3D" id="1.10.10.10">
    <property type="entry name" value="Winged helix-like DNA-binding domain superfamily/Winged helix DNA-binding domain"/>
    <property type="match status" value="1"/>
</dbReference>
<evidence type="ECO:0000256" key="5">
    <source>
        <dbReference type="SAM" id="MobiDB-lite"/>
    </source>
</evidence>
<gene>
    <name evidence="8" type="ORF">RM574_24540</name>
</gene>
<dbReference type="AlphaFoldDB" id="A0ABD5EBA7"/>
<keyword evidence="1 8" id="KW-0489">Methyltransferase</keyword>
<evidence type="ECO:0000256" key="3">
    <source>
        <dbReference type="ARBA" id="ARBA00022691"/>
    </source>
</evidence>
<comment type="caution">
    <text evidence="8">The sequence shown here is derived from an EMBL/GenBank/DDBJ whole genome shotgun (WGS) entry which is preliminary data.</text>
</comment>
<dbReference type="InterPro" id="IPR029063">
    <property type="entry name" value="SAM-dependent_MTases_sf"/>
</dbReference>
<evidence type="ECO:0000256" key="4">
    <source>
        <dbReference type="PIRSR" id="PIRSR005739-1"/>
    </source>
</evidence>
<dbReference type="SUPFAM" id="SSF53335">
    <property type="entry name" value="S-adenosyl-L-methionine-dependent methyltransferases"/>
    <property type="match status" value="1"/>
</dbReference>
<dbReference type="EMBL" id="JAVRER010000050">
    <property type="protein sequence ID" value="MDT0418653.1"/>
    <property type="molecule type" value="Genomic_DNA"/>
</dbReference>
<dbReference type="InterPro" id="IPR001077">
    <property type="entry name" value="COMT_C"/>
</dbReference>
<evidence type="ECO:0000259" key="6">
    <source>
        <dbReference type="Pfam" id="PF00891"/>
    </source>
</evidence>
<evidence type="ECO:0000259" key="7">
    <source>
        <dbReference type="Pfam" id="PF08100"/>
    </source>
</evidence>
<keyword evidence="3" id="KW-0949">S-adenosyl-L-methionine</keyword>
<evidence type="ECO:0000256" key="1">
    <source>
        <dbReference type="ARBA" id="ARBA00022603"/>
    </source>
</evidence>
<evidence type="ECO:0000256" key="2">
    <source>
        <dbReference type="ARBA" id="ARBA00022679"/>
    </source>
</evidence>
<dbReference type="RefSeq" id="WP_052862374.1">
    <property type="nucleotide sequence ID" value="NZ_JAVRER010000050.1"/>
</dbReference>
<feature type="active site" description="Proton acceptor" evidence="4">
    <location>
        <position position="259"/>
    </location>
</feature>
<evidence type="ECO:0000313" key="8">
    <source>
        <dbReference type="EMBL" id="MDT0418653.1"/>
    </source>
</evidence>
<dbReference type="InterPro" id="IPR012967">
    <property type="entry name" value="COMT_dimerisation"/>
</dbReference>
<reference evidence="9" key="1">
    <citation type="submission" date="2023-07" db="EMBL/GenBank/DDBJ databases">
        <title>30 novel species of actinomycetes from the DSMZ collection.</title>
        <authorList>
            <person name="Nouioui I."/>
        </authorList>
    </citation>
    <scope>NUCLEOTIDE SEQUENCE [LARGE SCALE GENOMIC DNA]</scope>
    <source>
        <strain evidence="9">DSM 41982</strain>
    </source>
</reference>
<feature type="domain" description="O-methyltransferase C-terminal" evidence="6">
    <location>
        <begin position="124"/>
        <end position="330"/>
    </location>
</feature>
<dbReference type="Proteomes" id="UP001183607">
    <property type="component" value="Unassembled WGS sequence"/>
</dbReference>
<dbReference type="PROSITE" id="PS51683">
    <property type="entry name" value="SAM_OMT_II"/>
    <property type="match status" value="1"/>
</dbReference>
<dbReference type="PANTHER" id="PTHR43712">
    <property type="entry name" value="PUTATIVE (AFU_ORTHOLOGUE AFUA_4G14580)-RELATED"/>
    <property type="match status" value="1"/>
</dbReference>
<protein>
    <submittedName>
        <fullName evidence="8">Methyltransferase</fullName>
    </submittedName>
</protein>
<organism evidence="8 9">
    <name type="scientific">Streptomyces evansiae</name>
    <dbReference type="NCBI Taxonomy" id="3075535"/>
    <lineage>
        <taxon>Bacteria</taxon>
        <taxon>Bacillati</taxon>
        <taxon>Actinomycetota</taxon>
        <taxon>Actinomycetes</taxon>
        <taxon>Kitasatosporales</taxon>
        <taxon>Streptomycetaceae</taxon>
        <taxon>Streptomyces</taxon>
    </lineage>
</organism>
<keyword evidence="2" id="KW-0808">Transferase</keyword>
<dbReference type="GO" id="GO:0008168">
    <property type="term" value="F:methyltransferase activity"/>
    <property type="evidence" value="ECO:0007669"/>
    <property type="project" value="UniProtKB-KW"/>
</dbReference>
<dbReference type="CDD" id="cd02440">
    <property type="entry name" value="AdoMet_MTases"/>
    <property type="match status" value="1"/>
</dbReference>
<name>A0ABD5EBA7_9ACTN</name>
<dbReference type="InterPro" id="IPR016461">
    <property type="entry name" value="COMT-like"/>
</dbReference>
<dbReference type="InterPro" id="IPR036388">
    <property type="entry name" value="WH-like_DNA-bd_sf"/>
</dbReference>